<evidence type="ECO:0000256" key="1">
    <source>
        <dbReference type="SAM" id="MobiDB-lite"/>
    </source>
</evidence>
<proteinExistence type="predicted"/>
<feature type="region of interest" description="Disordered" evidence="1">
    <location>
        <begin position="1"/>
        <end position="23"/>
    </location>
</feature>
<accession>A0AA39R673</accession>
<reference evidence="2" key="1">
    <citation type="submission" date="2023-03" db="EMBL/GenBank/DDBJ databases">
        <title>Complete genome of Cladonia borealis.</title>
        <authorList>
            <person name="Park H."/>
        </authorList>
    </citation>
    <scope>NUCLEOTIDE SEQUENCE</scope>
    <source>
        <strain evidence="2">ANT050790</strain>
    </source>
</reference>
<dbReference type="EMBL" id="JAFEKC020000005">
    <property type="protein sequence ID" value="KAK0514535.1"/>
    <property type="molecule type" value="Genomic_DNA"/>
</dbReference>
<dbReference type="Gene3D" id="3.40.50.300">
    <property type="entry name" value="P-loop containing nucleotide triphosphate hydrolases"/>
    <property type="match status" value="1"/>
</dbReference>
<comment type="caution">
    <text evidence="2">The sequence shown here is derived from an EMBL/GenBank/DDBJ whole genome shotgun (WGS) entry which is preliminary data.</text>
</comment>
<evidence type="ECO:0000313" key="3">
    <source>
        <dbReference type="Proteomes" id="UP001166286"/>
    </source>
</evidence>
<dbReference type="InterPro" id="IPR027417">
    <property type="entry name" value="P-loop_NTPase"/>
</dbReference>
<name>A0AA39R673_9LECA</name>
<protein>
    <recommendedName>
        <fullName evidence="4">DNA2/NAM7 helicase helicase domain-containing protein</fullName>
    </recommendedName>
</protein>
<sequence>MTSGSDVRLMQRPETSGSSTPLDPISGKCSIAFQSCPEIVHHLKHANPVSTNVYTAHFKLDGRLWLWQQIVPGPDSRNGKFWLRRTIIYEAKQIISAKVEPNPASPLTSYRLQIEVSGPPVLSFESTTMAQKDIQEKDFNTKVFPIHVKSQTKDWKCLTIVTESKGMLKNFTITNATALLLDSGSYHQSINQGRWVKEQYDAVTAEAAYVRNKTQSFKHVMVECVREMNFILVKIRFASIGRADVIDESFVPTNLALRYEIEGPPDSVLSPACVDDYITRTGREGIFTGAVVDYATHADCVLQLRLLHEIPELKLDLFDKKRITGVNLSPIPYDGTRNDADLAYSQLTSIFNKEEAHEFFTLFSDPQLARSGLELVSRVSARRLFLPWELPLIDRDFDDGTPITGGKLRERETLPSWNRLDNWQKDAIRRTDEFPFSIIEGPLGARKTRTIATFLACRITINESERIMVCVPRNVVVQQLIAATVALMRSDDLHDDNYPISPIPLVHLETEGVIDASYLSGKPPQGDYYLQNL</sequence>
<evidence type="ECO:0008006" key="4">
    <source>
        <dbReference type="Google" id="ProtNLM"/>
    </source>
</evidence>
<evidence type="ECO:0000313" key="2">
    <source>
        <dbReference type="EMBL" id="KAK0514535.1"/>
    </source>
</evidence>
<keyword evidence="3" id="KW-1185">Reference proteome</keyword>
<dbReference type="Proteomes" id="UP001166286">
    <property type="component" value="Unassembled WGS sequence"/>
</dbReference>
<dbReference type="SUPFAM" id="SSF52540">
    <property type="entry name" value="P-loop containing nucleoside triphosphate hydrolases"/>
    <property type="match status" value="1"/>
</dbReference>
<gene>
    <name evidence="2" type="ORF">JMJ35_003152</name>
</gene>
<organism evidence="2 3">
    <name type="scientific">Cladonia borealis</name>
    <dbReference type="NCBI Taxonomy" id="184061"/>
    <lineage>
        <taxon>Eukaryota</taxon>
        <taxon>Fungi</taxon>
        <taxon>Dikarya</taxon>
        <taxon>Ascomycota</taxon>
        <taxon>Pezizomycotina</taxon>
        <taxon>Lecanoromycetes</taxon>
        <taxon>OSLEUM clade</taxon>
        <taxon>Lecanoromycetidae</taxon>
        <taxon>Lecanorales</taxon>
        <taxon>Lecanorineae</taxon>
        <taxon>Cladoniaceae</taxon>
        <taxon>Cladonia</taxon>
    </lineage>
</organism>
<dbReference type="AlphaFoldDB" id="A0AA39R673"/>